<evidence type="ECO:0000313" key="1">
    <source>
        <dbReference type="EMBL" id="RZU43263.1"/>
    </source>
</evidence>
<dbReference type="EMBL" id="SHKW01000001">
    <property type="protein sequence ID" value="RZU43263.1"/>
    <property type="molecule type" value="Genomic_DNA"/>
</dbReference>
<proteinExistence type="predicted"/>
<reference evidence="1 2" key="1">
    <citation type="submission" date="2019-02" db="EMBL/GenBank/DDBJ databases">
        <title>Genomic Encyclopedia of Archaeal and Bacterial Type Strains, Phase II (KMG-II): from individual species to whole genera.</title>
        <authorList>
            <person name="Goeker M."/>
        </authorList>
    </citation>
    <scope>NUCLEOTIDE SEQUENCE [LARGE SCALE GENOMIC DNA]</scope>
    <source>
        <strain evidence="1 2">DSM 18101</strain>
    </source>
</reference>
<sequence>MNRVLLPLVVFAPVVAVGTSQVSQPDLRLQVVPATVYKVDDPGGARTSSFVFNIAVAYHNLRRILFTLNVVYLA</sequence>
<dbReference type="AlphaFoldDB" id="A0A4Q7Z153"/>
<dbReference type="RefSeq" id="WP_130421692.1">
    <property type="nucleotide sequence ID" value="NZ_SHKW01000001.1"/>
</dbReference>
<gene>
    <name evidence="1" type="ORF">BDD14_4915</name>
</gene>
<protein>
    <submittedName>
        <fullName evidence="1">Uncharacterized protein</fullName>
    </submittedName>
</protein>
<dbReference type="Proteomes" id="UP000292958">
    <property type="component" value="Unassembled WGS sequence"/>
</dbReference>
<keyword evidence="2" id="KW-1185">Reference proteome</keyword>
<organism evidence="1 2">
    <name type="scientific">Edaphobacter modestus</name>
    <dbReference type="NCBI Taxonomy" id="388466"/>
    <lineage>
        <taxon>Bacteria</taxon>
        <taxon>Pseudomonadati</taxon>
        <taxon>Acidobacteriota</taxon>
        <taxon>Terriglobia</taxon>
        <taxon>Terriglobales</taxon>
        <taxon>Acidobacteriaceae</taxon>
        <taxon>Edaphobacter</taxon>
    </lineage>
</organism>
<evidence type="ECO:0000313" key="2">
    <source>
        <dbReference type="Proteomes" id="UP000292958"/>
    </source>
</evidence>
<comment type="caution">
    <text evidence="1">The sequence shown here is derived from an EMBL/GenBank/DDBJ whole genome shotgun (WGS) entry which is preliminary data.</text>
</comment>
<accession>A0A4Q7Z153</accession>
<name>A0A4Q7Z153_9BACT</name>